<dbReference type="GO" id="GO:0006152">
    <property type="term" value="P:purine nucleoside catabolic process"/>
    <property type="evidence" value="ECO:0007669"/>
    <property type="project" value="TreeGrafter"/>
</dbReference>
<dbReference type="PANTHER" id="PTHR12304">
    <property type="entry name" value="INOSINE-URIDINE PREFERRING NUCLEOSIDE HYDROLASE"/>
    <property type="match status" value="1"/>
</dbReference>
<dbReference type="RefSeq" id="WP_073240097.1">
    <property type="nucleotide sequence ID" value="NZ_FQUY01000032.1"/>
</dbReference>
<dbReference type="STRING" id="1121429.SAMN02745133_02928"/>
<dbReference type="InterPro" id="IPR036452">
    <property type="entry name" value="Ribo_hydro-like"/>
</dbReference>
<dbReference type="Proteomes" id="UP000184148">
    <property type="component" value="Unassembled WGS sequence"/>
</dbReference>
<reference evidence="5" key="1">
    <citation type="submission" date="2016-11" db="EMBL/GenBank/DDBJ databases">
        <authorList>
            <person name="Varghese N."/>
            <person name="Submissions S."/>
        </authorList>
    </citation>
    <scope>NUCLEOTIDE SEQUENCE [LARGE SCALE GENOMIC DNA]</scope>
    <source>
        <strain evidence="5">DSM 12395</strain>
    </source>
</reference>
<feature type="domain" description="Inosine/uridine-preferring nucleoside hydrolase" evidence="3">
    <location>
        <begin position="5"/>
        <end position="299"/>
    </location>
</feature>
<dbReference type="AlphaFoldDB" id="A0A1M5CH01"/>
<dbReference type="PANTHER" id="PTHR12304:SF4">
    <property type="entry name" value="URIDINE NUCLEOSIDASE"/>
    <property type="match status" value="1"/>
</dbReference>
<dbReference type="GO" id="GO:0005829">
    <property type="term" value="C:cytosol"/>
    <property type="evidence" value="ECO:0007669"/>
    <property type="project" value="TreeGrafter"/>
</dbReference>
<keyword evidence="2" id="KW-0326">Glycosidase</keyword>
<accession>A0A1M5CH01</accession>
<dbReference type="CDD" id="cd02651">
    <property type="entry name" value="nuc_hydro_IU_UC_XIUA"/>
    <property type="match status" value="1"/>
</dbReference>
<evidence type="ECO:0000256" key="1">
    <source>
        <dbReference type="ARBA" id="ARBA00022801"/>
    </source>
</evidence>
<dbReference type="GO" id="GO:0045437">
    <property type="term" value="F:uridine nucleosidase activity"/>
    <property type="evidence" value="ECO:0007669"/>
    <property type="project" value="UniProtKB-ARBA"/>
</dbReference>
<dbReference type="Pfam" id="PF01156">
    <property type="entry name" value="IU_nuc_hydro"/>
    <property type="match status" value="1"/>
</dbReference>
<dbReference type="EMBL" id="FQUY01000032">
    <property type="protein sequence ID" value="SHF54044.1"/>
    <property type="molecule type" value="Genomic_DNA"/>
</dbReference>
<dbReference type="InterPro" id="IPR023186">
    <property type="entry name" value="IUNH"/>
</dbReference>
<dbReference type="InterPro" id="IPR001910">
    <property type="entry name" value="Inosine/uridine_hydrolase_dom"/>
</dbReference>
<dbReference type="SUPFAM" id="SSF53590">
    <property type="entry name" value="Nucleoside hydrolase"/>
    <property type="match status" value="1"/>
</dbReference>
<keyword evidence="5" id="KW-1185">Reference proteome</keyword>
<evidence type="ECO:0000313" key="4">
    <source>
        <dbReference type="EMBL" id="SHF54044.1"/>
    </source>
</evidence>
<name>A0A1M5CH01_9FIRM</name>
<dbReference type="GO" id="GO:0008477">
    <property type="term" value="F:purine nucleosidase activity"/>
    <property type="evidence" value="ECO:0007669"/>
    <property type="project" value="TreeGrafter"/>
</dbReference>
<keyword evidence="1" id="KW-0378">Hydrolase</keyword>
<proteinExistence type="predicted"/>
<dbReference type="PROSITE" id="PS01247">
    <property type="entry name" value="IUNH"/>
    <property type="match status" value="1"/>
</dbReference>
<evidence type="ECO:0000256" key="2">
    <source>
        <dbReference type="ARBA" id="ARBA00023295"/>
    </source>
</evidence>
<dbReference type="Gene3D" id="3.90.245.10">
    <property type="entry name" value="Ribonucleoside hydrolase-like"/>
    <property type="match status" value="1"/>
</dbReference>
<dbReference type="OrthoDB" id="9797882at2"/>
<gene>
    <name evidence="4" type="ORF">SAMN02745133_02928</name>
</gene>
<evidence type="ECO:0000259" key="3">
    <source>
        <dbReference type="Pfam" id="PF01156"/>
    </source>
</evidence>
<sequence length="308" mass="33472">MPRKIILDVDPGHDDAIAILLAANSPEIDLLGITTVAGNQILEKTTLNAQRICSAAGINAPIAKGMDRPIVRQQIIADDIHGNSGLDGPAFSKPTVDVIPQHAVNFIIETIIKSDGDITLVPTGPLTNIAMALLLEPKIRDKIQEIIFMGGAYGIGNTTPGAEFNIFADPEAAKIVLNSGLPLTMVGLDLTHQATATPDVIERIKSIGTPLANIVVELLEFFGQTYFEVFGFPAPPVHDPCTVAKLIDPDVFTTRHLYVDVDIKSELNYGRTVCDFYGVMGRQPNCHVAIDLNKERFWNLIIEAIKRY</sequence>
<organism evidence="4 5">
    <name type="scientific">Desulforamulus putei DSM 12395</name>
    <dbReference type="NCBI Taxonomy" id="1121429"/>
    <lineage>
        <taxon>Bacteria</taxon>
        <taxon>Bacillati</taxon>
        <taxon>Bacillota</taxon>
        <taxon>Clostridia</taxon>
        <taxon>Eubacteriales</taxon>
        <taxon>Peptococcaceae</taxon>
        <taxon>Desulforamulus</taxon>
    </lineage>
</organism>
<evidence type="ECO:0000313" key="5">
    <source>
        <dbReference type="Proteomes" id="UP000184148"/>
    </source>
</evidence>
<protein>
    <submittedName>
        <fullName evidence="4">Ribosylpyrimidine nucleosidase</fullName>
    </submittedName>
</protein>
<dbReference type="InterPro" id="IPR015910">
    <property type="entry name" value="I/U_nuclsd_hydro_CS"/>
</dbReference>